<reference evidence="3" key="1">
    <citation type="journal article" date="2018" name="Nat. Plants">
        <title>Whole-genome landscape of Medicago truncatula symbiotic genes.</title>
        <authorList>
            <person name="Pecrix Y."/>
            <person name="Gamas P."/>
            <person name="Carrere S."/>
        </authorList>
    </citation>
    <scope>NUCLEOTIDE SEQUENCE</scope>
    <source>
        <tissue evidence="3">Leaves</tissue>
    </source>
</reference>
<dbReference type="Proteomes" id="UP000265566">
    <property type="component" value="Chromosome 1"/>
</dbReference>
<dbReference type="AlphaFoldDB" id="A0A396JSZ0"/>
<dbReference type="InterPro" id="IPR045061">
    <property type="entry name" value="FtsZ/CetZ"/>
</dbReference>
<dbReference type="GO" id="GO:0005525">
    <property type="term" value="F:GTP binding"/>
    <property type="evidence" value="ECO:0007669"/>
    <property type="project" value="UniProtKB-KW"/>
</dbReference>
<organism evidence="3">
    <name type="scientific">Medicago truncatula</name>
    <name type="common">Barrel medic</name>
    <name type="synonym">Medicago tribuloides</name>
    <dbReference type="NCBI Taxonomy" id="3880"/>
    <lineage>
        <taxon>Eukaryota</taxon>
        <taxon>Viridiplantae</taxon>
        <taxon>Streptophyta</taxon>
        <taxon>Embryophyta</taxon>
        <taxon>Tracheophyta</taxon>
        <taxon>Spermatophyta</taxon>
        <taxon>Magnoliopsida</taxon>
        <taxon>eudicotyledons</taxon>
        <taxon>Gunneridae</taxon>
        <taxon>Pentapetalae</taxon>
        <taxon>rosids</taxon>
        <taxon>fabids</taxon>
        <taxon>Fabales</taxon>
        <taxon>Fabaceae</taxon>
        <taxon>Papilionoideae</taxon>
        <taxon>50 kb inversion clade</taxon>
        <taxon>NPAAA clade</taxon>
        <taxon>Hologalegina</taxon>
        <taxon>IRL clade</taxon>
        <taxon>Trifolieae</taxon>
        <taxon>Medicago</taxon>
    </lineage>
</organism>
<comment type="caution">
    <text evidence="3">The sequence shown here is derived from an EMBL/GenBank/DDBJ whole genome shotgun (WGS) entry which is preliminary data.</text>
</comment>
<proteinExistence type="predicted"/>
<dbReference type="Gene3D" id="3.40.50.1440">
    <property type="entry name" value="Tubulin/FtsZ, GTPase domain"/>
    <property type="match status" value="1"/>
</dbReference>
<gene>
    <name evidence="3" type="ORF">MtrunA17_Chr1g0176351</name>
</gene>
<accession>A0A396JSZ0</accession>
<keyword evidence="1" id="KW-0547">Nucleotide-binding</keyword>
<dbReference type="InterPro" id="IPR036525">
    <property type="entry name" value="Tubulin/FtsZ_GTPase_sf"/>
</dbReference>
<dbReference type="PANTHER" id="PTHR30314">
    <property type="entry name" value="CELL DIVISION PROTEIN FTSZ-RELATED"/>
    <property type="match status" value="1"/>
</dbReference>
<protein>
    <submittedName>
        <fullName evidence="3">Putative tubulin/FtsZ, GTPase domain-containing protein</fullName>
    </submittedName>
</protein>
<dbReference type="GO" id="GO:0003924">
    <property type="term" value="F:GTPase activity"/>
    <property type="evidence" value="ECO:0007669"/>
    <property type="project" value="InterPro"/>
</dbReference>
<keyword evidence="2" id="KW-0342">GTP-binding</keyword>
<dbReference type="SUPFAM" id="SSF52490">
    <property type="entry name" value="Tubulin nucleotide-binding domain-like"/>
    <property type="match status" value="1"/>
</dbReference>
<name>A0A396JSZ0_MEDTR</name>
<sequence>MYRKSEYTYESDLEYYECIYYNKLKDDYYKFKISNSIYRCTFCYNKDYSLTDLLRHASRMAGNSCKTINDIAKHFVFITYILRYFNVKVNETFSIINNDTTEINNPSVVENNKIIENSSFSEVEDFYAINTALLHLAAKNPIKIGELMTGGLGTGGNPLLGEQAAEESKEAITDALEWNDEPTEITGTPAKICKTSAKLKVSPLCDSDYDPLRFHS</sequence>
<evidence type="ECO:0000313" key="3">
    <source>
        <dbReference type="EMBL" id="RHN79348.1"/>
    </source>
</evidence>
<dbReference type="PANTHER" id="PTHR30314:SF12">
    <property type="entry name" value="CELL DIVISION PROTEIN FTSZ HOMOLOG 1, CHLOROPLASTIC"/>
    <property type="match status" value="1"/>
</dbReference>
<dbReference type="Gramene" id="rna3126">
    <property type="protein sequence ID" value="RHN79348.1"/>
    <property type="gene ID" value="gene3126"/>
</dbReference>
<dbReference type="EMBL" id="PSQE01000001">
    <property type="protein sequence ID" value="RHN79348.1"/>
    <property type="molecule type" value="Genomic_DNA"/>
</dbReference>
<evidence type="ECO:0000256" key="1">
    <source>
        <dbReference type="ARBA" id="ARBA00022741"/>
    </source>
</evidence>
<evidence type="ECO:0000256" key="2">
    <source>
        <dbReference type="ARBA" id="ARBA00023134"/>
    </source>
</evidence>